<name>A0A9X0LE82_9ACTN</name>
<dbReference type="AlphaFoldDB" id="A0A9X0LE82"/>
<dbReference type="OMA" id="SWHRAAY"/>
<reference evidence="2 3" key="1">
    <citation type="submission" date="2015-10" db="EMBL/GenBank/DDBJ databases">
        <authorList>
            <person name="Ju K.-S."/>
            <person name="Doroghazi J.R."/>
            <person name="Metcalf W.W."/>
        </authorList>
    </citation>
    <scope>NUCLEOTIDE SEQUENCE [LARGE SCALE GENOMIC DNA]</scope>
    <source>
        <strain evidence="2 3">NRRL B-24793</strain>
    </source>
</reference>
<evidence type="ECO:0008006" key="4">
    <source>
        <dbReference type="Google" id="ProtNLM"/>
    </source>
</evidence>
<keyword evidence="3" id="KW-1185">Reference proteome</keyword>
<evidence type="ECO:0000313" key="2">
    <source>
        <dbReference type="EMBL" id="KUJ46839.1"/>
    </source>
</evidence>
<organism evidence="2 3">
    <name type="scientific">Micromonospora maris</name>
    <dbReference type="NCBI Taxonomy" id="1003110"/>
    <lineage>
        <taxon>Bacteria</taxon>
        <taxon>Bacillati</taxon>
        <taxon>Actinomycetota</taxon>
        <taxon>Actinomycetes</taxon>
        <taxon>Micromonosporales</taxon>
        <taxon>Micromonosporaceae</taxon>
        <taxon>Micromonospora</taxon>
    </lineage>
</organism>
<feature type="region of interest" description="Disordered" evidence="1">
    <location>
        <begin position="1"/>
        <end position="80"/>
    </location>
</feature>
<dbReference type="EMBL" id="LMWI01000002">
    <property type="protein sequence ID" value="KUJ46839.1"/>
    <property type="molecule type" value="Genomic_DNA"/>
</dbReference>
<gene>
    <name evidence="2" type="ORF">ADL17_28700</name>
</gene>
<evidence type="ECO:0000256" key="1">
    <source>
        <dbReference type="SAM" id="MobiDB-lite"/>
    </source>
</evidence>
<protein>
    <recommendedName>
        <fullName evidence="4">EcsC family protein</fullName>
    </recommendedName>
</protein>
<dbReference type="RefSeq" id="WP_013736457.1">
    <property type="nucleotide sequence ID" value="NZ_LMWI01000002.1"/>
</dbReference>
<sequence>MPPSTTVEDADVTGTSAAKKAPARRAASAKAAPQPLAAKKTPARKAAAQQTTPTTTAAEPVLTSSTTADRAGDAGSSTGGVPEVELRALVARVLDHPGFAPELLALTAVEVLGPRAAQWARRLRETYPEASADGLARLAGQRFVRQATVGGAGAALAGAFAPVVELAVVLWSQASLVLHLAAAYGRDPAHPDRAAELLVLTLVHPDLEAARSALAAARAADGPGEEPGPRAVEAAWRLAAPLTAQAGGWLVLRLASRLIPGAAPLAAAVTTSTATQRLTARALTAYRPPRSQS</sequence>
<evidence type="ECO:0000313" key="3">
    <source>
        <dbReference type="Proteomes" id="UP000053246"/>
    </source>
</evidence>
<comment type="caution">
    <text evidence="2">The sequence shown here is derived from an EMBL/GenBank/DDBJ whole genome shotgun (WGS) entry which is preliminary data.</text>
</comment>
<feature type="compositionally biased region" description="Low complexity" evidence="1">
    <location>
        <begin position="17"/>
        <end position="58"/>
    </location>
</feature>
<proteinExistence type="predicted"/>
<dbReference type="Proteomes" id="UP000053246">
    <property type="component" value="Unassembled WGS sequence"/>
</dbReference>
<accession>A0A9X0LE82</accession>